<organism evidence="1 2">
    <name type="scientific">Penicillium steckii</name>
    <dbReference type="NCBI Taxonomy" id="303698"/>
    <lineage>
        <taxon>Eukaryota</taxon>
        <taxon>Fungi</taxon>
        <taxon>Dikarya</taxon>
        <taxon>Ascomycota</taxon>
        <taxon>Pezizomycotina</taxon>
        <taxon>Eurotiomycetes</taxon>
        <taxon>Eurotiomycetidae</taxon>
        <taxon>Eurotiales</taxon>
        <taxon>Aspergillaceae</taxon>
        <taxon>Penicillium</taxon>
    </lineage>
</organism>
<name>A0A1V6TVR9_9EURO</name>
<protein>
    <submittedName>
        <fullName evidence="1">Uncharacterized protein</fullName>
    </submittedName>
</protein>
<comment type="caution">
    <text evidence="1">The sequence shown here is derived from an EMBL/GenBank/DDBJ whole genome shotgun (WGS) entry which is preliminary data.</text>
</comment>
<dbReference type="Proteomes" id="UP000191285">
    <property type="component" value="Unassembled WGS sequence"/>
</dbReference>
<accession>A0A1V6TVR9</accession>
<evidence type="ECO:0000313" key="2">
    <source>
        <dbReference type="Proteomes" id="UP000191285"/>
    </source>
</evidence>
<dbReference type="AlphaFoldDB" id="A0A1V6TVR9"/>
<keyword evidence="2" id="KW-1185">Reference proteome</keyword>
<evidence type="ECO:0000313" key="1">
    <source>
        <dbReference type="EMBL" id="OQE30094.1"/>
    </source>
</evidence>
<reference evidence="2" key="1">
    <citation type="journal article" date="2017" name="Nat. Microbiol.">
        <title>Global analysis of biosynthetic gene clusters reveals vast potential of secondary metabolite production in Penicillium species.</title>
        <authorList>
            <person name="Nielsen J.C."/>
            <person name="Grijseels S."/>
            <person name="Prigent S."/>
            <person name="Ji B."/>
            <person name="Dainat J."/>
            <person name="Nielsen K.F."/>
            <person name="Frisvad J.C."/>
            <person name="Workman M."/>
            <person name="Nielsen J."/>
        </authorList>
    </citation>
    <scope>NUCLEOTIDE SEQUENCE [LARGE SCALE GENOMIC DNA]</scope>
    <source>
        <strain evidence="2">IBT 24891</strain>
    </source>
</reference>
<sequence length="159" mass="17214">MCLTSCLGIVEPCAWQPLGQMMNTRILFETSDPIRVSPSDACWRELAQTPGKSSDSFWIRLRTEAECGCFEGGGPSCYSAAVVVVEEDDQEQGMNVVSLVMLGSTTLYVGLEAIIKSPTSFLASLFLRGIAQLMDMGFSSPLHSRILETLLLPGDSGKL</sequence>
<gene>
    <name evidence="1" type="ORF">PENSTE_c002G06974</name>
</gene>
<proteinExistence type="predicted"/>
<dbReference type="EMBL" id="MLKD01000002">
    <property type="protein sequence ID" value="OQE30094.1"/>
    <property type="molecule type" value="Genomic_DNA"/>
</dbReference>